<dbReference type="EMBL" id="GL435014">
    <property type="protein sequence ID" value="EFN74239.1"/>
    <property type="molecule type" value="Genomic_DNA"/>
</dbReference>
<feature type="non-terminal residue" evidence="1">
    <location>
        <position position="1"/>
    </location>
</feature>
<gene>
    <name evidence="1" type="ORF">EAG_09855</name>
</gene>
<sequence length="21" mass="2541">HIATFERKVLRRIFGPINEED</sequence>
<reference evidence="1 2" key="1">
    <citation type="journal article" date="2010" name="Science">
        <title>Genomic comparison of the ants Camponotus floridanus and Harpegnathos saltator.</title>
        <authorList>
            <person name="Bonasio R."/>
            <person name="Zhang G."/>
            <person name="Ye C."/>
            <person name="Mutti N.S."/>
            <person name="Fang X."/>
            <person name="Qin N."/>
            <person name="Donahue G."/>
            <person name="Yang P."/>
            <person name="Li Q."/>
            <person name="Li C."/>
            <person name="Zhang P."/>
            <person name="Huang Z."/>
            <person name="Berger S.L."/>
            <person name="Reinberg D."/>
            <person name="Wang J."/>
            <person name="Liebig J."/>
        </authorList>
    </citation>
    <scope>NUCLEOTIDE SEQUENCE [LARGE SCALE GENOMIC DNA]</scope>
    <source>
        <strain evidence="2">C129</strain>
    </source>
</reference>
<accession>E1ZX49</accession>
<evidence type="ECO:0000313" key="2">
    <source>
        <dbReference type="Proteomes" id="UP000000311"/>
    </source>
</evidence>
<feature type="non-terminal residue" evidence="1">
    <location>
        <position position="21"/>
    </location>
</feature>
<dbReference type="Proteomes" id="UP000000311">
    <property type="component" value="Unassembled WGS sequence"/>
</dbReference>
<keyword evidence="2" id="KW-1185">Reference proteome</keyword>
<organism evidence="2">
    <name type="scientific">Camponotus floridanus</name>
    <name type="common">Florida carpenter ant</name>
    <dbReference type="NCBI Taxonomy" id="104421"/>
    <lineage>
        <taxon>Eukaryota</taxon>
        <taxon>Metazoa</taxon>
        <taxon>Ecdysozoa</taxon>
        <taxon>Arthropoda</taxon>
        <taxon>Hexapoda</taxon>
        <taxon>Insecta</taxon>
        <taxon>Pterygota</taxon>
        <taxon>Neoptera</taxon>
        <taxon>Endopterygota</taxon>
        <taxon>Hymenoptera</taxon>
        <taxon>Apocrita</taxon>
        <taxon>Aculeata</taxon>
        <taxon>Formicoidea</taxon>
        <taxon>Formicidae</taxon>
        <taxon>Formicinae</taxon>
        <taxon>Camponotus</taxon>
    </lineage>
</organism>
<name>E1ZX49_CAMFO</name>
<dbReference type="AlphaFoldDB" id="E1ZX49"/>
<evidence type="ECO:0000313" key="1">
    <source>
        <dbReference type="EMBL" id="EFN74239.1"/>
    </source>
</evidence>
<proteinExistence type="predicted"/>
<protein>
    <submittedName>
        <fullName evidence="1">Uncharacterized protein</fullName>
    </submittedName>
</protein>
<dbReference type="InParanoid" id="E1ZX49"/>